<reference evidence="1" key="1">
    <citation type="submission" date="2020-03" db="EMBL/GenBank/DDBJ databases">
        <title>The deep terrestrial virosphere.</title>
        <authorList>
            <person name="Holmfeldt K."/>
            <person name="Nilsson E."/>
            <person name="Simone D."/>
            <person name="Lopez-Fernandez M."/>
            <person name="Wu X."/>
            <person name="de Brujin I."/>
            <person name="Lundin D."/>
            <person name="Andersson A."/>
            <person name="Bertilsson S."/>
            <person name="Dopson M."/>
        </authorList>
    </citation>
    <scope>NUCLEOTIDE SEQUENCE</scope>
    <source>
        <strain evidence="1">MM171A00660</strain>
        <strain evidence="2">MM171B00538</strain>
    </source>
</reference>
<dbReference type="SUPFAM" id="SSF46785">
    <property type="entry name" value="Winged helix' DNA-binding domain"/>
    <property type="match status" value="1"/>
</dbReference>
<evidence type="ECO:0000313" key="2">
    <source>
        <dbReference type="EMBL" id="QJB03914.1"/>
    </source>
</evidence>
<evidence type="ECO:0000313" key="1">
    <source>
        <dbReference type="EMBL" id="QJB00208.1"/>
    </source>
</evidence>
<accession>A0A6M3LY29</accession>
<organism evidence="1">
    <name type="scientific">viral metagenome</name>
    <dbReference type="NCBI Taxonomy" id="1070528"/>
    <lineage>
        <taxon>unclassified sequences</taxon>
        <taxon>metagenomes</taxon>
        <taxon>organismal metagenomes</taxon>
    </lineage>
</organism>
<protein>
    <submittedName>
        <fullName evidence="1">Uncharacterized protein</fullName>
    </submittedName>
</protein>
<dbReference type="EMBL" id="MT143684">
    <property type="protein sequence ID" value="QJB00208.1"/>
    <property type="molecule type" value="Genomic_DNA"/>
</dbReference>
<gene>
    <name evidence="1" type="ORF">MM171A00660_0033</name>
    <name evidence="2" type="ORF">MM171B00538_0028</name>
</gene>
<name>A0A6M3LY29_9ZZZZ</name>
<dbReference type="InterPro" id="IPR036390">
    <property type="entry name" value="WH_DNA-bd_sf"/>
</dbReference>
<dbReference type="AlphaFoldDB" id="A0A6M3LY29"/>
<proteinExistence type="predicted"/>
<dbReference type="EMBL" id="MT143865">
    <property type="protein sequence ID" value="QJB03914.1"/>
    <property type="molecule type" value="Genomic_DNA"/>
</dbReference>
<sequence>MKISIDLTQSPGFGLVLKDYQAIAMRYLWGTRNLSDSGKSSRDVWEAVNTMLEGERTSISRASIINFLNAMVDDGFLSYTEITGKGGHRRIYSAAITIDEFWQKIAKETQEKLIEASGLPRLFKD</sequence>